<protein>
    <submittedName>
        <fullName evidence="1">Uncharacterized protein</fullName>
    </submittedName>
</protein>
<reference evidence="1 2" key="1">
    <citation type="submission" date="2019-03" db="EMBL/GenBank/DDBJ databases">
        <title>Genomics of glacier-inhabiting Cryobacterium strains.</title>
        <authorList>
            <person name="Liu Q."/>
            <person name="Xin Y.-H."/>
        </authorList>
    </citation>
    <scope>NUCLEOTIDE SEQUENCE [LARGE SCALE GENOMIC DNA]</scope>
    <source>
        <strain evidence="1 2">Hz16</strain>
    </source>
</reference>
<evidence type="ECO:0000313" key="2">
    <source>
        <dbReference type="Proteomes" id="UP000297983"/>
    </source>
</evidence>
<accession>A0A4R9AXB8</accession>
<keyword evidence="2" id="KW-1185">Reference proteome</keyword>
<dbReference type="EMBL" id="SOHL01000013">
    <property type="protein sequence ID" value="TFD71551.1"/>
    <property type="molecule type" value="Genomic_DNA"/>
</dbReference>
<comment type="caution">
    <text evidence="1">The sequence shown here is derived from an EMBL/GenBank/DDBJ whole genome shotgun (WGS) entry which is preliminary data.</text>
</comment>
<evidence type="ECO:0000313" key="1">
    <source>
        <dbReference type="EMBL" id="TFD71551.1"/>
    </source>
</evidence>
<dbReference type="Proteomes" id="UP000297983">
    <property type="component" value="Unassembled WGS sequence"/>
</dbReference>
<gene>
    <name evidence="1" type="ORF">E3T50_06865</name>
</gene>
<proteinExistence type="predicted"/>
<name>A0A4R9AXB8_9MICO</name>
<dbReference type="AlphaFoldDB" id="A0A4R9AXB8"/>
<organism evidence="1 2">
    <name type="scientific">Cryobacterium gelidum</name>
    <dbReference type="NCBI Taxonomy" id="1259164"/>
    <lineage>
        <taxon>Bacteria</taxon>
        <taxon>Bacillati</taxon>
        <taxon>Actinomycetota</taxon>
        <taxon>Actinomycetes</taxon>
        <taxon>Micrococcales</taxon>
        <taxon>Microbacteriaceae</taxon>
        <taxon>Cryobacterium</taxon>
    </lineage>
</organism>
<sequence length="258" mass="27703">MNFVPADFQDSPRIDNEWIPLEPGMEYTLEGTVTSADGVQDRVVVHTVTGLRKIVNGVATRVLWDRDYADAQLAESELAFFAQTGEGAVWLLGEYPEEYENGEFVGAPSTFISGVDGAVAGIVMPAAPQADTPAHVQAHAPSVGFLDCGTVLRHGEQACTPVDCFENVLVIEETNPLDPDGGHQHKFYSAGLGNIQVTAVGGADQEELRLVKIRRLDAPQLGAVNAEALTLDRRAFEVSPDVYGTTSRAVIDTPAPRD</sequence>